<sequence>MESANSNRPVVELSGVSKVYPGPPPVVALDSVDLVVSRGELVAIVGPSGSGKSTLLHVMGGLDRPTSGDVAIDGVDLGALNDKGISGLRAHSIGFVFQDFFLMEGVDAVNNVAEGLVYRGLGRRERRTRAVTALESVGLGHRLDHTPAQLSGGERQRVAIARALIGDPAIVFADEPTGNLDSATSDEIAELFTRLNEGGSTIVAITHDLEFAQRFPRMVSLRDGRMVL</sequence>
<dbReference type="InterPro" id="IPR015854">
    <property type="entry name" value="ABC_transpr_LolD-like"/>
</dbReference>
<evidence type="ECO:0000256" key="2">
    <source>
        <dbReference type="ARBA" id="ARBA00022741"/>
    </source>
</evidence>
<dbReference type="PROSITE" id="PS50893">
    <property type="entry name" value="ABC_TRANSPORTER_2"/>
    <property type="match status" value="1"/>
</dbReference>
<dbReference type="GO" id="GO:0016887">
    <property type="term" value="F:ATP hydrolysis activity"/>
    <property type="evidence" value="ECO:0007669"/>
    <property type="project" value="InterPro"/>
</dbReference>
<dbReference type="EMBL" id="UOEK01000024">
    <property type="protein sequence ID" value="VAV92303.1"/>
    <property type="molecule type" value="Genomic_DNA"/>
</dbReference>
<dbReference type="InterPro" id="IPR003439">
    <property type="entry name" value="ABC_transporter-like_ATP-bd"/>
</dbReference>
<keyword evidence="2" id="KW-0547">Nucleotide-binding</keyword>
<dbReference type="InterPro" id="IPR027417">
    <property type="entry name" value="P-loop_NTPase"/>
</dbReference>
<evidence type="ECO:0000256" key="3">
    <source>
        <dbReference type="ARBA" id="ARBA00022840"/>
    </source>
</evidence>
<dbReference type="SMART" id="SM00382">
    <property type="entry name" value="AAA"/>
    <property type="match status" value="1"/>
</dbReference>
<keyword evidence="3 5" id="KW-0067">ATP-binding</keyword>
<dbReference type="GO" id="GO:0005524">
    <property type="term" value="F:ATP binding"/>
    <property type="evidence" value="ECO:0007669"/>
    <property type="project" value="UniProtKB-KW"/>
</dbReference>
<feature type="domain" description="ABC transporter" evidence="4">
    <location>
        <begin position="11"/>
        <end position="228"/>
    </location>
</feature>
<dbReference type="AlphaFoldDB" id="A0A3B0S7G0"/>
<accession>A0A3B0S7G0</accession>
<dbReference type="GO" id="GO:0098796">
    <property type="term" value="C:membrane protein complex"/>
    <property type="evidence" value="ECO:0007669"/>
    <property type="project" value="UniProtKB-ARBA"/>
</dbReference>
<reference evidence="5" key="1">
    <citation type="submission" date="2018-06" db="EMBL/GenBank/DDBJ databases">
        <authorList>
            <person name="Zhirakovskaya E."/>
        </authorList>
    </citation>
    <scope>NUCLEOTIDE SEQUENCE</scope>
</reference>
<organism evidence="5">
    <name type="scientific">hydrothermal vent metagenome</name>
    <dbReference type="NCBI Taxonomy" id="652676"/>
    <lineage>
        <taxon>unclassified sequences</taxon>
        <taxon>metagenomes</taxon>
        <taxon>ecological metagenomes</taxon>
    </lineage>
</organism>
<dbReference type="FunFam" id="3.40.50.300:FF:000032">
    <property type="entry name" value="Export ABC transporter ATP-binding protein"/>
    <property type="match status" value="1"/>
</dbReference>
<dbReference type="GO" id="GO:0005886">
    <property type="term" value="C:plasma membrane"/>
    <property type="evidence" value="ECO:0007669"/>
    <property type="project" value="TreeGrafter"/>
</dbReference>
<dbReference type="GO" id="GO:0022857">
    <property type="term" value="F:transmembrane transporter activity"/>
    <property type="evidence" value="ECO:0007669"/>
    <property type="project" value="TreeGrafter"/>
</dbReference>
<dbReference type="PROSITE" id="PS00211">
    <property type="entry name" value="ABC_TRANSPORTER_1"/>
    <property type="match status" value="1"/>
</dbReference>
<dbReference type="CDD" id="cd03255">
    <property type="entry name" value="ABC_MJ0796_LolCDE_FtsE"/>
    <property type="match status" value="1"/>
</dbReference>
<dbReference type="EC" id="3.6.3.-" evidence="5"/>
<keyword evidence="1" id="KW-0813">Transport</keyword>
<evidence type="ECO:0000256" key="1">
    <source>
        <dbReference type="ARBA" id="ARBA00022448"/>
    </source>
</evidence>
<dbReference type="Gene3D" id="3.40.50.300">
    <property type="entry name" value="P-loop containing nucleotide triphosphate hydrolases"/>
    <property type="match status" value="1"/>
</dbReference>
<dbReference type="PANTHER" id="PTHR24220">
    <property type="entry name" value="IMPORT ATP-BINDING PROTEIN"/>
    <property type="match status" value="1"/>
</dbReference>
<dbReference type="Pfam" id="PF00005">
    <property type="entry name" value="ABC_tran"/>
    <property type="match status" value="1"/>
</dbReference>
<protein>
    <submittedName>
        <fullName evidence="5">Macrolide export ATP-binding/permease protein MacB</fullName>
        <ecNumber evidence="5">3.6.3.-</ecNumber>
    </submittedName>
</protein>
<keyword evidence="5" id="KW-0378">Hydrolase</keyword>
<dbReference type="InterPro" id="IPR003593">
    <property type="entry name" value="AAA+_ATPase"/>
</dbReference>
<dbReference type="SUPFAM" id="SSF52540">
    <property type="entry name" value="P-loop containing nucleoside triphosphate hydrolases"/>
    <property type="match status" value="1"/>
</dbReference>
<dbReference type="InterPro" id="IPR017871">
    <property type="entry name" value="ABC_transporter-like_CS"/>
</dbReference>
<evidence type="ECO:0000259" key="4">
    <source>
        <dbReference type="PROSITE" id="PS50893"/>
    </source>
</evidence>
<evidence type="ECO:0000313" key="5">
    <source>
        <dbReference type="EMBL" id="VAV92303.1"/>
    </source>
</evidence>
<gene>
    <name evidence="5" type="ORF">MNBD_ACTINO02-2189</name>
</gene>
<dbReference type="InterPro" id="IPR017911">
    <property type="entry name" value="MacB-like_ATP-bd"/>
</dbReference>
<proteinExistence type="predicted"/>
<dbReference type="PANTHER" id="PTHR24220:SF86">
    <property type="entry name" value="ABC TRANSPORTER ABCH.1"/>
    <property type="match status" value="1"/>
</dbReference>
<name>A0A3B0S7G0_9ZZZZ</name>